<keyword evidence="3" id="KW-1185">Reference proteome</keyword>
<dbReference type="Gene3D" id="2.10.70.10">
    <property type="entry name" value="Complement Module, domain 1"/>
    <property type="match status" value="1"/>
</dbReference>
<protein>
    <submittedName>
        <fullName evidence="2">Uncharacterized protein</fullName>
    </submittedName>
</protein>
<keyword evidence="1" id="KW-0732">Signal</keyword>
<dbReference type="AlphaFoldDB" id="A0AAE1A2J1"/>
<comment type="caution">
    <text evidence="2">The sequence shown here is derived from an EMBL/GenBank/DDBJ whole genome shotgun (WGS) entry which is preliminary data.</text>
</comment>
<gene>
    <name evidence="2" type="ORF">RRG08_061831</name>
</gene>
<accession>A0AAE1A2J1</accession>
<sequence length="102" mass="11517">MILPFTRFWILVLCATCHAQDFRNGKIFDVSEGRVCEPLKKPENGHLVCQSSKGREKCRLVCDPGYTVPMTFTLLNEQAASAYPEHSVHMIFPSFATPKKSN</sequence>
<feature type="signal peptide" evidence="1">
    <location>
        <begin position="1"/>
        <end position="19"/>
    </location>
</feature>
<dbReference type="Proteomes" id="UP001283361">
    <property type="component" value="Unassembled WGS sequence"/>
</dbReference>
<dbReference type="EMBL" id="JAWDGP010002764">
    <property type="protein sequence ID" value="KAK3780064.1"/>
    <property type="molecule type" value="Genomic_DNA"/>
</dbReference>
<reference evidence="2" key="1">
    <citation type="journal article" date="2023" name="G3 (Bethesda)">
        <title>A reference genome for the long-term kleptoplast-retaining sea slug Elysia crispata morphotype clarki.</title>
        <authorList>
            <person name="Eastman K.E."/>
            <person name="Pendleton A.L."/>
            <person name="Shaikh M.A."/>
            <person name="Suttiyut T."/>
            <person name="Ogas R."/>
            <person name="Tomko P."/>
            <person name="Gavelis G."/>
            <person name="Widhalm J.R."/>
            <person name="Wisecaver J.H."/>
        </authorList>
    </citation>
    <scope>NUCLEOTIDE SEQUENCE</scope>
    <source>
        <strain evidence="2">ECLA1</strain>
    </source>
</reference>
<proteinExistence type="predicted"/>
<name>A0AAE1A2J1_9GAST</name>
<evidence type="ECO:0000313" key="2">
    <source>
        <dbReference type="EMBL" id="KAK3780064.1"/>
    </source>
</evidence>
<evidence type="ECO:0000256" key="1">
    <source>
        <dbReference type="SAM" id="SignalP"/>
    </source>
</evidence>
<evidence type="ECO:0000313" key="3">
    <source>
        <dbReference type="Proteomes" id="UP001283361"/>
    </source>
</evidence>
<organism evidence="2 3">
    <name type="scientific">Elysia crispata</name>
    <name type="common">lettuce slug</name>
    <dbReference type="NCBI Taxonomy" id="231223"/>
    <lineage>
        <taxon>Eukaryota</taxon>
        <taxon>Metazoa</taxon>
        <taxon>Spiralia</taxon>
        <taxon>Lophotrochozoa</taxon>
        <taxon>Mollusca</taxon>
        <taxon>Gastropoda</taxon>
        <taxon>Heterobranchia</taxon>
        <taxon>Euthyneura</taxon>
        <taxon>Panpulmonata</taxon>
        <taxon>Sacoglossa</taxon>
        <taxon>Placobranchoidea</taxon>
        <taxon>Plakobranchidae</taxon>
        <taxon>Elysia</taxon>
    </lineage>
</organism>
<feature type="chain" id="PRO_5042030192" evidence="1">
    <location>
        <begin position="20"/>
        <end position="102"/>
    </location>
</feature>